<proteinExistence type="predicted"/>
<dbReference type="EMBL" id="JQOD01000001">
    <property type="protein sequence ID" value="KGA36323.1"/>
    <property type="molecule type" value="Genomic_DNA"/>
</dbReference>
<protein>
    <submittedName>
        <fullName evidence="1">Uncharacterized protein</fullName>
    </submittedName>
</protein>
<comment type="caution">
    <text evidence="1">The sequence shown here is derived from an EMBL/GenBank/DDBJ whole genome shotgun (WGS) entry which is preliminary data.</text>
</comment>
<reference evidence="1 2" key="1">
    <citation type="submission" date="2014-08" db="EMBL/GenBank/DDBJ databases">
        <title>Genome sequences of NCPPB Pectobacterium isolates.</title>
        <authorList>
            <person name="Glover R.H."/>
            <person name="Sapp M."/>
            <person name="Elphinstone J."/>
        </authorList>
    </citation>
    <scope>NUCLEOTIDE SEQUENCE [LARGE SCALE GENOMIC DNA]</scope>
    <source>
        <strain evidence="1 2">LMG 21372</strain>
    </source>
</reference>
<evidence type="ECO:0000313" key="1">
    <source>
        <dbReference type="EMBL" id="KGA36323.1"/>
    </source>
</evidence>
<accession>A0A0M2F5N1</accession>
<name>A0A0M2F5N1_9GAMM</name>
<evidence type="ECO:0000313" key="2">
    <source>
        <dbReference type="Proteomes" id="UP000029435"/>
    </source>
</evidence>
<dbReference type="AlphaFoldDB" id="A0A0M2F5N1"/>
<organism evidence="1 2">
    <name type="scientific">Pectobacterium brasiliense</name>
    <dbReference type="NCBI Taxonomy" id="180957"/>
    <lineage>
        <taxon>Bacteria</taxon>
        <taxon>Pseudomonadati</taxon>
        <taxon>Pseudomonadota</taxon>
        <taxon>Gammaproteobacteria</taxon>
        <taxon>Enterobacterales</taxon>
        <taxon>Pectobacteriaceae</taxon>
        <taxon>Pectobacterium</taxon>
    </lineage>
</organism>
<dbReference type="RefSeq" id="WP_039313380.1">
    <property type="nucleotide sequence ID" value="NZ_JQOD01000001.1"/>
</dbReference>
<sequence>MWTRAARELSTLLLFSNIAGDQAVCVDVVLHELWNDEDDANRDKAKMDARGRAITFGDDAHQEHQ</sequence>
<gene>
    <name evidence="1" type="ORF">KU74_07635</name>
</gene>
<dbReference type="Proteomes" id="UP000029435">
    <property type="component" value="Unassembled WGS sequence"/>
</dbReference>